<keyword evidence="2" id="KW-1133">Transmembrane helix</keyword>
<name>X1VUW1_9ZZZZ</name>
<evidence type="ECO:0000313" key="3">
    <source>
        <dbReference type="EMBL" id="GAJ21491.1"/>
    </source>
</evidence>
<protein>
    <submittedName>
        <fullName evidence="3">Uncharacterized protein</fullName>
    </submittedName>
</protein>
<evidence type="ECO:0000256" key="2">
    <source>
        <dbReference type="SAM" id="Phobius"/>
    </source>
</evidence>
<sequence length="122" mass="14147">MPKEHRQKIRTLQRKVSALTKEKNANMKQAKSTGDKKLLRKAQKQEKQLLQLQSQSLSLSSKQFRVLPITMAVFFIVWLLLTGSILGFKLFTSPFMGPDPVAYLPWFGGVMSLSLFYWYLYM</sequence>
<dbReference type="AlphaFoldDB" id="X1VUW1"/>
<proteinExistence type="predicted"/>
<feature type="coiled-coil region" evidence="1">
    <location>
        <begin position="9"/>
        <end position="55"/>
    </location>
</feature>
<feature type="transmembrane region" description="Helical" evidence="2">
    <location>
        <begin position="66"/>
        <end position="91"/>
    </location>
</feature>
<dbReference type="EMBL" id="BARW01035591">
    <property type="protein sequence ID" value="GAJ21491.1"/>
    <property type="molecule type" value="Genomic_DNA"/>
</dbReference>
<keyword evidence="2" id="KW-0472">Membrane</keyword>
<comment type="caution">
    <text evidence="3">The sequence shown here is derived from an EMBL/GenBank/DDBJ whole genome shotgun (WGS) entry which is preliminary data.</text>
</comment>
<gene>
    <name evidence="3" type="ORF">S12H4_55474</name>
</gene>
<feature type="non-terminal residue" evidence="3">
    <location>
        <position position="122"/>
    </location>
</feature>
<keyword evidence="1" id="KW-0175">Coiled coil</keyword>
<keyword evidence="2" id="KW-0812">Transmembrane</keyword>
<organism evidence="3">
    <name type="scientific">marine sediment metagenome</name>
    <dbReference type="NCBI Taxonomy" id="412755"/>
    <lineage>
        <taxon>unclassified sequences</taxon>
        <taxon>metagenomes</taxon>
        <taxon>ecological metagenomes</taxon>
    </lineage>
</organism>
<evidence type="ECO:0000256" key="1">
    <source>
        <dbReference type="SAM" id="Coils"/>
    </source>
</evidence>
<reference evidence="3" key="1">
    <citation type="journal article" date="2014" name="Front. Microbiol.">
        <title>High frequency of phylogenetically diverse reductive dehalogenase-homologous genes in deep subseafloor sedimentary metagenomes.</title>
        <authorList>
            <person name="Kawai M."/>
            <person name="Futagami T."/>
            <person name="Toyoda A."/>
            <person name="Takaki Y."/>
            <person name="Nishi S."/>
            <person name="Hori S."/>
            <person name="Arai W."/>
            <person name="Tsubouchi T."/>
            <person name="Morono Y."/>
            <person name="Uchiyama I."/>
            <person name="Ito T."/>
            <person name="Fujiyama A."/>
            <person name="Inagaki F."/>
            <person name="Takami H."/>
        </authorList>
    </citation>
    <scope>NUCLEOTIDE SEQUENCE</scope>
    <source>
        <strain evidence="3">Expedition CK06-06</strain>
    </source>
</reference>
<accession>X1VUW1</accession>
<feature type="transmembrane region" description="Helical" evidence="2">
    <location>
        <begin position="103"/>
        <end position="121"/>
    </location>
</feature>